<keyword evidence="4" id="KW-1185">Reference proteome</keyword>
<dbReference type="AlphaFoldDB" id="A0A9W6BA85"/>
<evidence type="ECO:0000313" key="3">
    <source>
        <dbReference type="EMBL" id="GLC48401.1"/>
    </source>
</evidence>
<keyword evidence="2" id="KW-0812">Transmembrane</keyword>
<dbReference type="EMBL" id="BRXU01000001">
    <property type="protein sequence ID" value="GLC48401.1"/>
    <property type="molecule type" value="Genomic_DNA"/>
</dbReference>
<gene>
    <name evidence="3" type="primary">PLEST000952</name>
    <name evidence="3" type="ORF">PLESTB_000093200</name>
</gene>
<feature type="transmembrane region" description="Helical" evidence="2">
    <location>
        <begin position="156"/>
        <end position="174"/>
    </location>
</feature>
<evidence type="ECO:0000256" key="2">
    <source>
        <dbReference type="SAM" id="Phobius"/>
    </source>
</evidence>
<sequence>MTHGSLKPPAGPSAANRQRHSQAGVSSPEGGLFGLLRRPPPQPYHPATGRSSRGGALPSPASAAGAVLPGVRPRRAGGAAVTAAAAATVASVRPSPGAFIRFVLAPVVLLPVAWPWLLLRSAQALTTAVCLLAAAAVDGLILLAEVLRRNRSGAEFLTTWASGWLAWVVVRYWAGLAQLHAGCEDALGRISQILTPMVAAALSRSPAAARVARLFSPVLAAVGRVQAMVYGAYCFVHDEIVPVALDLAERLPLVHGLLHRAVVGGNE</sequence>
<keyword evidence="2" id="KW-1133">Transmembrane helix</keyword>
<protein>
    <submittedName>
        <fullName evidence="3">Uncharacterized protein</fullName>
    </submittedName>
</protein>
<dbReference type="Proteomes" id="UP001165080">
    <property type="component" value="Unassembled WGS sequence"/>
</dbReference>
<feature type="transmembrane region" description="Helical" evidence="2">
    <location>
        <begin position="124"/>
        <end position="144"/>
    </location>
</feature>
<evidence type="ECO:0000313" key="4">
    <source>
        <dbReference type="Proteomes" id="UP001165080"/>
    </source>
</evidence>
<accession>A0A9W6BA85</accession>
<proteinExistence type="predicted"/>
<comment type="caution">
    <text evidence="3">The sequence shown here is derived from an EMBL/GenBank/DDBJ whole genome shotgun (WGS) entry which is preliminary data.</text>
</comment>
<keyword evidence="2" id="KW-0472">Membrane</keyword>
<organism evidence="3 4">
    <name type="scientific">Pleodorina starrii</name>
    <dbReference type="NCBI Taxonomy" id="330485"/>
    <lineage>
        <taxon>Eukaryota</taxon>
        <taxon>Viridiplantae</taxon>
        <taxon>Chlorophyta</taxon>
        <taxon>core chlorophytes</taxon>
        <taxon>Chlorophyceae</taxon>
        <taxon>CS clade</taxon>
        <taxon>Chlamydomonadales</taxon>
        <taxon>Volvocaceae</taxon>
        <taxon>Pleodorina</taxon>
    </lineage>
</organism>
<reference evidence="3 4" key="1">
    <citation type="journal article" date="2023" name="Commun. Biol.">
        <title>Reorganization of the ancestral sex-determining regions during the evolution of trioecy in Pleodorina starrii.</title>
        <authorList>
            <person name="Takahashi K."/>
            <person name="Suzuki S."/>
            <person name="Kawai-Toyooka H."/>
            <person name="Yamamoto K."/>
            <person name="Hamaji T."/>
            <person name="Ootsuki R."/>
            <person name="Yamaguchi H."/>
            <person name="Kawachi M."/>
            <person name="Higashiyama T."/>
            <person name="Nozaki H."/>
        </authorList>
    </citation>
    <scope>NUCLEOTIDE SEQUENCE [LARGE SCALE GENOMIC DNA]</scope>
    <source>
        <strain evidence="3 4">NIES-4479</strain>
    </source>
</reference>
<evidence type="ECO:0000256" key="1">
    <source>
        <dbReference type="SAM" id="MobiDB-lite"/>
    </source>
</evidence>
<feature type="transmembrane region" description="Helical" evidence="2">
    <location>
        <begin position="98"/>
        <end position="118"/>
    </location>
</feature>
<name>A0A9W6BA85_9CHLO</name>
<feature type="region of interest" description="Disordered" evidence="1">
    <location>
        <begin position="1"/>
        <end position="61"/>
    </location>
</feature>